<reference evidence="2" key="1">
    <citation type="journal article" date="2018" name="BMC Genomics">
        <title>Genomic insights into host adaptation between the wheat stripe rust pathogen (Puccinia striiformis f. sp. tritici) and the barley stripe rust pathogen (Puccinia striiformis f. sp. hordei).</title>
        <authorList>
            <person name="Xia C."/>
            <person name="Wang M."/>
            <person name="Yin C."/>
            <person name="Cornejo O.E."/>
            <person name="Hulbert S.H."/>
            <person name="Chen X."/>
        </authorList>
    </citation>
    <scope>NUCLEOTIDE SEQUENCE [LARGE SCALE GENOMIC DNA]</scope>
    <source>
        <strain evidence="2">93-210</strain>
    </source>
</reference>
<organism evidence="1 2">
    <name type="scientific">Puccinia striiformis f. sp. tritici</name>
    <dbReference type="NCBI Taxonomy" id="168172"/>
    <lineage>
        <taxon>Eukaryota</taxon>
        <taxon>Fungi</taxon>
        <taxon>Dikarya</taxon>
        <taxon>Basidiomycota</taxon>
        <taxon>Pucciniomycotina</taxon>
        <taxon>Pucciniomycetes</taxon>
        <taxon>Pucciniales</taxon>
        <taxon>Pucciniaceae</taxon>
        <taxon>Puccinia</taxon>
    </lineage>
</organism>
<evidence type="ECO:0000313" key="1">
    <source>
        <dbReference type="EMBL" id="KAI7940217.1"/>
    </source>
</evidence>
<protein>
    <submittedName>
        <fullName evidence="1">Uncharacterized protein</fullName>
    </submittedName>
</protein>
<keyword evidence="2" id="KW-1185">Reference proteome</keyword>
<reference evidence="2" key="2">
    <citation type="journal article" date="2018" name="Mol. Plant Microbe Interact.">
        <title>Genome sequence resources for the wheat stripe rust pathogen (Puccinia striiformis f. sp. tritici) and the barley stripe rust pathogen (Puccinia striiformis f. sp. hordei).</title>
        <authorList>
            <person name="Xia C."/>
            <person name="Wang M."/>
            <person name="Yin C."/>
            <person name="Cornejo O.E."/>
            <person name="Hulbert S.H."/>
            <person name="Chen X."/>
        </authorList>
    </citation>
    <scope>NUCLEOTIDE SEQUENCE [LARGE SCALE GENOMIC DNA]</scope>
    <source>
        <strain evidence="2">93-210</strain>
    </source>
</reference>
<name>A0ACC0DVP9_9BASI</name>
<dbReference type="EMBL" id="CM045878">
    <property type="protein sequence ID" value="KAI7940217.1"/>
    <property type="molecule type" value="Genomic_DNA"/>
</dbReference>
<reference evidence="1 2" key="3">
    <citation type="journal article" date="2022" name="Microbiol. Spectr.">
        <title>Folding features and dynamics of 3D genome architecture in plant fungal pathogens.</title>
        <authorList>
            <person name="Xia C."/>
        </authorList>
    </citation>
    <scope>NUCLEOTIDE SEQUENCE [LARGE SCALE GENOMIC DNA]</scope>
    <source>
        <strain evidence="1 2">93-210</strain>
    </source>
</reference>
<sequence>MIMTSSHLKRLHWLLIIFSCIPSTPPPNKPKNIRMVNKEAQPLQPVSLAELPRPGSYFPNPISGTKALSIQKNYQHDSQKTTTKLTTIDLSVEKEKQSEHTTILKDLAYADVVWLDDHSILYLRPPGAQHGTPDLDPSVSTKEAQKALKERLDKLTDDDQGKGIELWAIRIGETENQNYKVGYLPAPIGSLKFQQFPSSTGDGGGVLGFSAEVYPPYDTEAFKNVHKLARSFEEAADGSTGQTYDSLFVRHWDEWLDQHGKQNRLFVIDLELKQDDNKWFLPESQEPRSLFPTLNVPVGPFGSTSDYDLSPSSVIVTAKDPDVNPAWHTRQNIYIMPLYPRSKMLPKPLQLTTGDQGATSHPVFSPSAKTSNDESEGLNKGKVAWLEMNLDGYESDQNQLVIYNLQTRTRSYLASRWDRSPSFIVWGKDDDEVYLLAEEHGRVKVFYLSLKYDEEPKPLTHENTVTDMQYLGDGGPPEGKDPTLLLTISSLTCGPTPYILSRPSETLQKIGSVYDYKSLKVNEAEDFWFKGADNRSVHGILVKPPGYSKDKQNEKWPLMFLIHGGPQGAWGNSWSLRWNANTFAGAGYIVAMINPTGSTGYGQEFTDSINQDWGGKPYKDLVAGYEYLLKTYKEIDGSRTSALGASYGGYMVNWLMGHNESPLNFKAFISHDGIFNTIQTYYATDELYFPEHDQNGTPVQKRENYEKFNPVNFVQNWNTPCLVIHSRKDYRLCESEGLSVFNALQRKGIPSRFLYFPDENHWVSNPANSIRWYQEIFRFLGKWCPPGKITKTH</sequence>
<accession>A0ACC0DVP9</accession>
<dbReference type="Proteomes" id="UP001060170">
    <property type="component" value="Chromosome 14"/>
</dbReference>
<comment type="caution">
    <text evidence="1">The sequence shown here is derived from an EMBL/GenBank/DDBJ whole genome shotgun (WGS) entry which is preliminary data.</text>
</comment>
<proteinExistence type="predicted"/>
<gene>
    <name evidence="1" type="ORF">MJO28_013869</name>
</gene>
<evidence type="ECO:0000313" key="2">
    <source>
        <dbReference type="Proteomes" id="UP001060170"/>
    </source>
</evidence>